<evidence type="ECO:0000313" key="1">
    <source>
        <dbReference type="EMBL" id="KAJ8644147.1"/>
    </source>
</evidence>
<reference evidence="1 2" key="1">
    <citation type="journal article" date="2022" name="Hortic Res">
        <title>A haplotype resolved chromosomal level avocado genome allows analysis of novel avocado genes.</title>
        <authorList>
            <person name="Nath O."/>
            <person name="Fletcher S.J."/>
            <person name="Hayward A."/>
            <person name="Shaw L.M."/>
            <person name="Masouleh A.K."/>
            <person name="Furtado A."/>
            <person name="Henry R.J."/>
            <person name="Mitter N."/>
        </authorList>
    </citation>
    <scope>NUCLEOTIDE SEQUENCE [LARGE SCALE GENOMIC DNA]</scope>
    <source>
        <strain evidence="2">cv. Hass</strain>
    </source>
</reference>
<name>A0ACC2MG73_PERAE</name>
<protein>
    <submittedName>
        <fullName evidence="1">Uncharacterized protein</fullName>
    </submittedName>
</protein>
<organism evidence="1 2">
    <name type="scientific">Persea americana</name>
    <name type="common">Avocado</name>
    <dbReference type="NCBI Taxonomy" id="3435"/>
    <lineage>
        <taxon>Eukaryota</taxon>
        <taxon>Viridiplantae</taxon>
        <taxon>Streptophyta</taxon>
        <taxon>Embryophyta</taxon>
        <taxon>Tracheophyta</taxon>
        <taxon>Spermatophyta</taxon>
        <taxon>Magnoliopsida</taxon>
        <taxon>Magnoliidae</taxon>
        <taxon>Laurales</taxon>
        <taxon>Lauraceae</taxon>
        <taxon>Persea</taxon>
    </lineage>
</organism>
<comment type="caution">
    <text evidence="1">The sequence shown here is derived from an EMBL/GenBank/DDBJ whole genome shotgun (WGS) entry which is preliminary data.</text>
</comment>
<gene>
    <name evidence="1" type="ORF">MRB53_005895</name>
</gene>
<sequence>MAEENIKVKSCRWADQAVPTGPSMLEKKAGSGCLFQQLDYAGFVQSPTNLVPHQQIASDFSMVMAQARSDAICPIPIVHRSCRKRDG</sequence>
<dbReference type="Proteomes" id="UP001234297">
    <property type="component" value="Chromosome 2"/>
</dbReference>
<dbReference type="EMBL" id="CM056810">
    <property type="protein sequence ID" value="KAJ8644147.1"/>
    <property type="molecule type" value="Genomic_DNA"/>
</dbReference>
<evidence type="ECO:0000313" key="2">
    <source>
        <dbReference type="Proteomes" id="UP001234297"/>
    </source>
</evidence>
<accession>A0ACC2MG73</accession>
<proteinExistence type="predicted"/>
<keyword evidence="2" id="KW-1185">Reference proteome</keyword>